<accession>A0A7R9QD47</accession>
<feature type="domain" description="RAP" evidence="1">
    <location>
        <begin position="581"/>
        <end position="639"/>
    </location>
</feature>
<dbReference type="OrthoDB" id="10064757at2759"/>
<gene>
    <name evidence="2" type="ORF">ONB1V03_LOCUS2217</name>
</gene>
<evidence type="ECO:0000313" key="3">
    <source>
        <dbReference type="Proteomes" id="UP000728032"/>
    </source>
</evidence>
<proteinExistence type="predicted"/>
<dbReference type="InterPro" id="IPR013584">
    <property type="entry name" value="RAP"/>
</dbReference>
<dbReference type="AlphaFoldDB" id="A0A7R9QD47"/>
<dbReference type="Proteomes" id="UP000728032">
    <property type="component" value="Unassembled WGS sequence"/>
</dbReference>
<name>A0A7R9QD47_9ACAR</name>
<dbReference type="EMBL" id="CAJPVJ010000483">
    <property type="protein sequence ID" value="CAG2162625.1"/>
    <property type="molecule type" value="Genomic_DNA"/>
</dbReference>
<evidence type="ECO:0000313" key="2">
    <source>
        <dbReference type="EMBL" id="CAD7639810.1"/>
    </source>
</evidence>
<evidence type="ECO:0000259" key="1">
    <source>
        <dbReference type="PROSITE" id="PS51286"/>
    </source>
</evidence>
<reference evidence="2" key="1">
    <citation type="submission" date="2020-11" db="EMBL/GenBank/DDBJ databases">
        <authorList>
            <person name="Tran Van P."/>
        </authorList>
    </citation>
    <scope>NUCLEOTIDE SEQUENCE</scope>
</reference>
<dbReference type="PROSITE" id="PS51286">
    <property type="entry name" value="RAP"/>
    <property type="match status" value="1"/>
</dbReference>
<sequence>MQSFKRSYQRLPFKTPLVSGHQILPNKWLISRPICRQSVVRVVADSHRKCWKRFASHQQLNTNHRLYPSVLIQRPDTKRMVFIDNENQFAFKVIESLISEESVDMSEDVVTNESVDRIIDKFIAIPPEEFRDNPIVINDLVRALKSLSLRQLLSVLESVTKWPILELPFDPLFYKVWSNIDHELADRLTADQQLNGNKDVEKYLLFGNMFYRLKTANIAKFNDTLVKRLSSPDFELNKTSILHLLFYANLHRTVDPKATKYIMRRMEALVNDMDLHELGVFCMTCFKTNIKLTDQLLTTIIGKSISGVSDETNNITRTAITKCIRHSYHFHFEPQFRQYIDKLKQLSTNSAMTSTHLLNLKHTAHICDKELMDQTFDKLYTNLRAFRLKDIERIFLCLSNFYHELDPKKVESICDELHTNADYFQSYQYPVCLLNILHYLAVLQFYPKLLLRHCFETSFLTKIMKYSRIDFQRHLLTTNTALSIERYEEFGDILVDPERVYRYHRWILTEEKQSIPYITKRHHLLNIIYMSLKSGLQHRVQLCHIFPFRSYPFVVIWAPNSKHFSLTPTTELKQNMFNDCIAINVLEINDYAIVDKQIKGSVKLENRLLERLGFKVVVMPWHHLTGYRSMRAKYNAIIKEVTRLDPSFG</sequence>
<protein>
    <recommendedName>
        <fullName evidence="1">RAP domain-containing protein</fullName>
    </recommendedName>
</protein>
<dbReference type="EMBL" id="OC915308">
    <property type="protein sequence ID" value="CAD7639810.1"/>
    <property type="molecule type" value="Genomic_DNA"/>
</dbReference>
<organism evidence="2">
    <name type="scientific">Oppiella nova</name>
    <dbReference type="NCBI Taxonomy" id="334625"/>
    <lineage>
        <taxon>Eukaryota</taxon>
        <taxon>Metazoa</taxon>
        <taxon>Ecdysozoa</taxon>
        <taxon>Arthropoda</taxon>
        <taxon>Chelicerata</taxon>
        <taxon>Arachnida</taxon>
        <taxon>Acari</taxon>
        <taxon>Acariformes</taxon>
        <taxon>Sarcoptiformes</taxon>
        <taxon>Oribatida</taxon>
        <taxon>Brachypylina</taxon>
        <taxon>Oppioidea</taxon>
        <taxon>Oppiidae</taxon>
        <taxon>Oppiella</taxon>
    </lineage>
</organism>
<keyword evidence="3" id="KW-1185">Reference proteome</keyword>